<protein>
    <submittedName>
        <fullName evidence="2">Uncharacterized protein</fullName>
    </submittedName>
</protein>
<keyword evidence="1" id="KW-0472">Membrane</keyword>
<keyword evidence="1" id="KW-0812">Transmembrane</keyword>
<feature type="transmembrane region" description="Helical" evidence="1">
    <location>
        <begin position="21"/>
        <end position="41"/>
    </location>
</feature>
<dbReference type="EMBL" id="LR797113">
    <property type="protein sequence ID" value="CAB4187763.1"/>
    <property type="molecule type" value="Genomic_DNA"/>
</dbReference>
<organism evidence="2">
    <name type="scientific">uncultured Caudovirales phage</name>
    <dbReference type="NCBI Taxonomy" id="2100421"/>
    <lineage>
        <taxon>Viruses</taxon>
        <taxon>Duplodnaviria</taxon>
        <taxon>Heunggongvirae</taxon>
        <taxon>Uroviricota</taxon>
        <taxon>Caudoviricetes</taxon>
        <taxon>Peduoviridae</taxon>
        <taxon>Maltschvirus</taxon>
        <taxon>Maltschvirus maltsch</taxon>
    </lineage>
</organism>
<gene>
    <name evidence="2" type="ORF">UFOVP1167_22</name>
</gene>
<accession>A0A6J5QT52</accession>
<keyword evidence="1" id="KW-1133">Transmembrane helix</keyword>
<name>A0A6J5QT52_9CAUD</name>
<evidence type="ECO:0000313" key="2">
    <source>
        <dbReference type="EMBL" id="CAB4187763.1"/>
    </source>
</evidence>
<proteinExistence type="predicted"/>
<reference evidence="2" key="1">
    <citation type="submission" date="2020-05" db="EMBL/GenBank/DDBJ databases">
        <authorList>
            <person name="Chiriac C."/>
            <person name="Salcher M."/>
            <person name="Ghai R."/>
            <person name="Kavagutti S V."/>
        </authorList>
    </citation>
    <scope>NUCLEOTIDE SEQUENCE</scope>
</reference>
<sequence length="42" mass="4863">MKDFDEREMWQMEDDRLLAKVVGGLWIATGIVGLVLVWVVWG</sequence>
<evidence type="ECO:0000256" key="1">
    <source>
        <dbReference type="SAM" id="Phobius"/>
    </source>
</evidence>